<dbReference type="STRING" id="1071378.G0W3L7"/>
<evidence type="ECO:0000256" key="1">
    <source>
        <dbReference type="ARBA" id="ARBA00004123"/>
    </source>
</evidence>
<keyword evidence="3" id="KW-0539">Nucleus</keyword>
<dbReference type="PANTHER" id="PTHR23138">
    <property type="entry name" value="RAN BINDING PROTEIN"/>
    <property type="match status" value="1"/>
</dbReference>
<dbReference type="InterPro" id="IPR000156">
    <property type="entry name" value="Ran_bind_dom"/>
</dbReference>
<feature type="compositionally biased region" description="Polar residues" evidence="4">
    <location>
        <begin position="185"/>
        <end position="195"/>
    </location>
</feature>
<dbReference type="Pfam" id="PF00638">
    <property type="entry name" value="Ran_BP1"/>
    <property type="match status" value="1"/>
</dbReference>
<feature type="compositionally biased region" description="Basic and acidic residues" evidence="4">
    <location>
        <begin position="1"/>
        <end position="32"/>
    </location>
</feature>
<feature type="compositionally biased region" description="Basic and acidic residues" evidence="4">
    <location>
        <begin position="68"/>
        <end position="123"/>
    </location>
</feature>
<gene>
    <name evidence="6" type="primary">NDAI0A02470</name>
    <name evidence="6" type="ordered locus">NDAI_0A02470</name>
</gene>
<evidence type="ECO:0000259" key="5">
    <source>
        <dbReference type="PROSITE" id="PS50196"/>
    </source>
</evidence>
<evidence type="ECO:0000256" key="3">
    <source>
        <dbReference type="ARBA" id="ARBA00023242"/>
    </source>
</evidence>
<dbReference type="PROSITE" id="PS50196">
    <property type="entry name" value="RANBD1"/>
    <property type="match status" value="1"/>
</dbReference>
<evidence type="ECO:0000313" key="6">
    <source>
        <dbReference type="EMBL" id="CCD22405.1"/>
    </source>
</evidence>
<dbReference type="GO" id="GO:0006611">
    <property type="term" value="P:protein export from nucleus"/>
    <property type="evidence" value="ECO:0007669"/>
    <property type="project" value="EnsemblFungi"/>
</dbReference>
<dbReference type="InterPro" id="IPR011993">
    <property type="entry name" value="PH-like_dom_sf"/>
</dbReference>
<evidence type="ECO:0000256" key="4">
    <source>
        <dbReference type="SAM" id="MobiDB-lite"/>
    </source>
</evidence>
<dbReference type="HOGENOM" id="CLU_052718_0_0_1"/>
<dbReference type="GeneID" id="11493422"/>
<dbReference type="OrthoDB" id="411251at2759"/>
<dbReference type="RefSeq" id="XP_003667648.1">
    <property type="nucleotide sequence ID" value="XM_003667600.1"/>
</dbReference>
<reference evidence="6 7" key="1">
    <citation type="journal article" date="2011" name="Proc. Natl. Acad. Sci. U.S.A.">
        <title>Evolutionary erosion of yeast sex chromosomes by mating-type switching accidents.</title>
        <authorList>
            <person name="Gordon J.L."/>
            <person name="Armisen D."/>
            <person name="Proux-Wera E."/>
            <person name="Oheigeartaigh S.S."/>
            <person name="Byrne K.P."/>
            <person name="Wolfe K.H."/>
        </authorList>
    </citation>
    <scope>NUCLEOTIDE SEQUENCE [LARGE SCALE GENOMIC DNA]</scope>
    <source>
        <strain evidence="7">ATCC 10597 / BCRC 20456 / CBS 421 / NBRC 0211 / NRRL Y-12639</strain>
    </source>
</reference>
<comment type="subcellular location">
    <subcellularLocation>
        <location evidence="1">Nucleus</location>
    </subcellularLocation>
</comment>
<dbReference type="EMBL" id="HE580267">
    <property type="protein sequence ID" value="CCD22405.1"/>
    <property type="molecule type" value="Genomic_DNA"/>
</dbReference>
<evidence type="ECO:0000256" key="2">
    <source>
        <dbReference type="ARBA" id="ARBA00022553"/>
    </source>
</evidence>
<dbReference type="GO" id="GO:0000056">
    <property type="term" value="P:ribosomal small subunit export from nucleus"/>
    <property type="evidence" value="ECO:0007669"/>
    <property type="project" value="EnsemblFungi"/>
</dbReference>
<protein>
    <recommendedName>
        <fullName evidence="5">RanBD1 domain-containing protein</fullName>
    </recommendedName>
</protein>
<dbReference type="Proteomes" id="UP000000689">
    <property type="component" value="Chromosome 1"/>
</dbReference>
<dbReference type="KEGG" id="ndi:NDAI_0A02470"/>
<sequence>MSSIDEKTTNENKLNDKNENETLKRSRDDSKADTINNNTKKVKLDQEKKADVSDKEEAQPTEIDEDQSLTKKTDEDSKENNEKQTEKEEDSSIPKEDVKKDQEEKVEEKEKTGSSPKEGETTKPKFVFGSKTLFGSGFGAAKVPHSSESKDQSPKGGNSKPFSFGSGLSFGSGFGVLKKSDETEPTSSKEQSTTADDSKSEAKEKLPKKENTEDEKKKEEEESTVKLHKQDVKSGEESEDCIFQANAKLYQLSDIKSGWKERGLGTIKVNKDNKTGKARIIMRTRTVMKVILNLPLVKGFTIHKGFPGSLQSEKFVRIIAVDDKNLPVQYALKTGKEETTTGLYDAMIDSIPK</sequence>
<keyword evidence="2" id="KW-0597">Phosphoprotein</keyword>
<dbReference type="InterPro" id="IPR045255">
    <property type="entry name" value="RanBP1-like"/>
</dbReference>
<feature type="region of interest" description="Disordered" evidence="4">
    <location>
        <begin position="1"/>
        <end position="232"/>
    </location>
</feature>
<feature type="compositionally biased region" description="Basic and acidic residues" evidence="4">
    <location>
        <begin position="196"/>
        <end position="232"/>
    </location>
</feature>
<evidence type="ECO:0000313" key="7">
    <source>
        <dbReference type="Proteomes" id="UP000000689"/>
    </source>
</evidence>
<dbReference type="SUPFAM" id="SSF50729">
    <property type="entry name" value="PH domain-like"/>
    <property type="match status" value="1"/>
</dbReference>
<dbReference type="SMART" id="SM00160">
    <property type="entry name" value="RanBD"/>
    <property type="match status" value="1"/>
</dbReference>
<dbReference type="GO" id="GO:0006607">
    <property type="term" value="P:NLS-bearing protein import into nucleus"/>
    <property type="evidence" value="ECO:0007669"/>
    <property type="project" value="TreeGrafter"/>
</dbReference>
<organism evidence="6 7">
    <name type="scientific">Naumovozyma dairenensis (strain ATCC 10597 / BCRC 20456 / CBS 421 / NBRC 0211 / NRRL Y-12639)</name>
    <name type="common">Saccharomyces dairenensis</name>
    <dbReference type="NCBI Taxonomy" id="1071378"/>
    <lineage>
        <taxon>Eukaryota</taxon>
        <taxon>Fungi</taxon>
        <taxon>Dikarya</taxon>
        <taxon>Ascomycota</taxon>
        <taxon>Saccharomycotina</taxon>
        <taxon>Saccharomycetes</taxon>
        <taxon>Saccharomycetales</taxon>
        <taxon>Saccharomycetaceae</taxon>
        <taxon>Naumovozyma</taxon>
    </lineage>
</organism>
<dbReference type="GO" id="GO:0005634">
    <property type="term" value="C:nucleus"/>
    <property type="evidence" value="ECO:0007669"/>
    <property type="project" value="UniProtKB-SubCell"/>
</dbReference>
<feature type="compositionally biased region" description="Basic and acidic residues" evidence="4">
    <location>
        <begin position="42"/>
        <end position="58"/>
    </location>
</feature>
<dbReference type="PANTHER" id="PTHR23138:SF142">
    <property type="entry name" value="RAN-BINDING PROTEIN 3B-RELATED"/>
    <property type="match status" value="1"/>
</dbReference>
<keyword evidence="7" id="KW-1185">Reference proteome</keyword>
<dbReference type="FunFam" id="2.30.29.30:FF:000454">
    <property type="entry name" value="Ran-specific GTPase-activating protein 2"/>
    <property type="match status" value="1"/>
</dbReference>
<dbReference type="eggNOG" id="KOG0864">
    <property type="taxonomic scope" value="Eukaryota"/>
</dbReference>
<dbReference type="Gene3D" id="2.30.29.30">
    <property type="entry name" value="Pleckstrin-homology domain (PH domain)/Phosphotyrosine-binding domain (PTB)"/>
    <property type="match status" value="1"/>
</dbReference>
<name>G0W3L7_NAUDC</name>
<feature type="domain" description="RanBD1" evidence="5">
    <location>
        <begin position="220"/>
        <end position="353"/>
    </location>
</feature>
<dbReference type="OMA" id="NMDKRGV"/>
<dbReference type="AlphaFoldDB" id="G0W3L7"/>
<dbReference type="GO" id="GO:0005829">
    <property type="term" value="C:cytosol"/>
    <property type="evidence" value="ECO:0007669"/>
    <property type="project" value="EnsemblFungi"/>
</dbReference>
<accession>G0W3L7</accession>
<proteinExistence type="predicted"/>